<evidence type="ECO:0000313" key="2">
    <source>
        <dbReference type="Proteomes" id="UP000030001"/>
    </source>
</evidence>
<organism evidence="1 2">
    <name type="scientific">Limosilactobacillus mucosae</name>
    <name type="common">Lactobacillus mucosae</name>
    <dbReference type="NCBI Taxonomy" id="97478"/>
    <lineage>
        <taxon>Bacteria</taxon>
        <taxon>Bacillati</taxon>
        <taxon>Bacillota</taxon>
        <taxon>Bacilli</taxon>
        <taxon>Lactobacillales</taxon>
        <taxon>Lactobacillaceae</taxon>
        <taxon>Limosilactobacillus</taxon>
    </lineage>
</organism>
<name>A0A099YEW1_LIMMU</name>
<dbReference type="AlphaFoldDB" id="A0A099YEW1"/>
<comment type="caution">
    <text evidence="1">The sequence shown here is derived from an EMBL/GenBank/DDBJ whole genome shotgun (WGS) entry which is preliminary data.</text>
</comment>
<dbReference type="RefSeq" id="WP_034539791.1">
    <property type="nucleotide sequence ID" value="NZ_JBJNQK010000007.1"/>
</dbReference>
<reference evidence="1 2" key="1">
    <citation type="submission" date="2014-09" db="EMBL/GenBank/DDBJ databases">
        <title>Lactobacillus mucosae CRL573 Genome Sequencing.</title>
        <authorList>
            <person name="Bleckwedel J."/>
            <person name="Teran L.C."/>
            <person name="Bonacina J."/>
            <person name="Saavedra L."/>
            <person name="Mozzi F.B."/>
            <person name="Raya R.R."/>
        </authorList>
    </citation>
    <scope>NUCLEOTIDE SEQUENCE [LARGE SCALE GENOMIC DNA]</scope>
    <source>
        <strain evidence="1 2">CRL573</strain>
    </source>
</reference>
<gene>
    <name evidence="1" type="ORF">LX03_03945</name>
</gene>
<accession>A0A099YEW1</accession>
<dbReference type="Proteomes" id="UP000030001">
    <property type="component" value="Unassembled WGS sequence"/>
</dbReference>
<proteinExistence type="predicted"/>
<sequence length="79" mass="9295">MINDVERAFHNNELVTLIDGFRLYQIVELNKLNKTVLLDEMYNDEGKYYSKHFPKILTGWESVYTTGKHVIESEGHYEG</sequence>
<protein>
    <submittedName>
        <fullName evidence="1">Uncharacterized protein</fullName>
    </submittedName>
</protein>
<dbReference type="EMBL" id="JROC01000028">
    <property type="protein sequence ID" value="KGL67105.1"/>
    <property type="molecule type" value="Genomic_DNA"/>
</dbReference>
<evidence type="ECO:0000313" key="1">
    <source>
        <dbReference type="EMBL" id="KGL67105.1"/>
    </source>
</evidence>